<dbReference type="STRING" id="585501.HMPREF6123_2149"/>
<evidence type="ECO:0000313" key="10">
    <source>
        <dbReference type="Proteomes" id="UP000004121"/>
    </source>
</evidence>
<comment type="pathway">
    <text evidence="1">Lipid metabolism.</text>
</comment>
<comment type="caution">
    <text evidence="9">The sequence shown here is derived from an EMBL/GenBank/DDBJ whole genome shotgun (WGS) entry which is preliminary data.</text>
</comment>
<reference evidence="9 10" key="1">
    <citation type="submission" date="2009-04" db="EMBL/GenBank/DDBJ databases">
        <authorList>
            <person name="Qin X."/>
            <person name="Bachman B."/>
            <person name="Battles P."/>
            <person name="Bell A."/>
            <person name="Bess C."/>
            <person name="Bickham C."/>
            <person name="Chaboub L."/>
            <person name="Chen D."/>
            <person name="Coyle M."/>
            <person name="Deiros D.R."/>
            <person name="Dinh H."/>
            <person name="Forbes L."/>
            <person name="Fowler G."/>
            <person name="Francisco L."/>
            <person name="Fu Q."/>
            <person name="Gubbala S."/>
            <person name="Hale W."/>
            <person name="Han Y."/>
            <person name="Hemphill L."/>
            <person name="Highlander S.K."/>
            <person name="Hirani K."/>
            <person name="Hogues M."/>
            <person name="Jackson L."/>
            <person name="Jakkamsetti A."/>
            <person name="Javaid M."/>
            <person name="Jiang H."/>
            <person name="Korchina V."/>
            <person name="Kovar C."/>
            <person name="Lara F."/>
            <person name="Lee S."/>
            <person name="Mata R."/>
            <person name="Mathew T."/>
            <person name="Moen C."/>
            <person name="Morales K."/>
            <person name="Munidasa M."/>
            <person name="Nazareth L."/>
            <person name="Ngo R."/>
            <person name="Nguyen L."/>
            <person name="Okwuonu G."/>
            <person name="Ongeri F."/>
            <person name="Patil S."/>
            <person name="Petrosino J."/>
            <person name="Pham C."/>
            <person name="Pham P."/>
            <person name="Pu L.-L."/>
            <person name="Puazo M."/>
            <person name="Raj R."/>
            <person name="Reid J."/>
            <person name="Rouhana J."/>
            <person name="Saada N."/>
            <person name="Shang Y."/>
            <person name="Simmons D."/>
            <person name="Thornton R."/>
            <person name="Warren J."/>
            <person name="Weissenberger G."/>
            <person name="Zhang J."/>
            <person name="Zhang L."/>
            <person name="Zhou C."/>
            <person name="Zhu D."/>
            <person name="Muzny D."/>
            <person name="Worley K."/>
            <person name="Gibbs R."/>
        </authorList>
    </citation>
    <scope>NUCLEOTIDE SEQUENCE [LARGE SCALE GENOMIC DNA]</scope>
    <source>
        <strain evidence="9 10">F0268</strain>
    </source>
</reference>
<keyword evidence="7" id="KW-0594">Phospholipid biosynthesis</keyword>
<comment type="catalytic activity">
    <reaction evidence="7">
        <text>a 1-acyl-sn-glycero-3-phosphate + an acyl-CoA = a 1,2-diacyl-sn-glycero-3-phosphate + CoA</text>
        <dbReference type="Rhea" id="RHEA:19709"/>
        <dbReference type="ChEBI" id="CHEBI:57287"/>
        <dbReference type="ChEBI" id="CHEBI:57970"/>
        <dbReference type="ChEBI" id="CHEBI:58342"/>
        <dbReference type="ChEBI" id="CHEBI:58608"/>
        <dbReference type="EC" id="2.3.1.51"/>
    </reaction>
</comment>
<dbReference type="SMART" id="SM00563">
    <property type="entry name" value="PlsC"/>
    <property type="match status" value="1"/>
</dbReference>
<dbReference type="Pfam" id="PF01553">
    <property type="entry name" value="Acyltransferase"/>
    <property type="match status" value="1"/>
</dbReference>
<evidence type="ECO:0000256" key="2">
    <source>
        <dbReference type="ARBA" id="ARBA00008655"/>
    </source>
</evidence>
<keyword evidence="3 7" id="KW-0444">Lipid biosynthesis</keyword>
<dbReference type="CDD" id="cd07989">
    <property type="entry name" value="LPLAT_AGPAT-like"/>
    <property type="match status" value="1"/>
</dbReference>
<evidence type="ECO:0000313" key="9">
    <source>
        <dbReference type="EMBL" id="EEJ50575.1"/>
    </source>
</evidence>
<comment type="similarity">
    <text evidence="2 7">Belongs to the 1-acyl-sn-glycerol-3-phosphate acyltransferase family.</text>
</comment>
<dbReference type="InterPro" id="IPR002123">
    <property type="entry name" value="Plipid/glycerol_acylTrfase"/>
</dbReference>
<keyword evidence="4 7" id="KW-0808">Transferase</keyword>
<name>C2L080_9FIRM</name>
<organism evidence="9 10">
    <name type="scientific">Oribacterium sinus F0268</name>
    <dbReference type="NCBI Taxonomy" id="585501"/>
    <lineage>
        <taxon>Bacteria</taxon>
        <taxon>Bacillati</taxon>
        <taxon>Bacillota</taxon>
        <taxon>Clostridia</taxon>
        <taxon>Lachnospirales</taxon>
        <taxon>Lachnospiraceae</taxon>
        <taxon>Oribacterium</taxon>
    </lineage>
</organism>
<dbReference type="AlphaFoldDB" id="C2L080"/>
<dbReference type="HOGENOM" id="CLU_027938_6_1_9"/>
<evidence type="ECO:0000256" key="7">
    <source>
        <dbReference type="RuleBase" id="RU361267"/>
    </source>
</evidence>
<evidence type="ECO:0000256" key="5">
    <source>
        <dbReference type="ARBA" id="ARBA00023098"/>
    </source>
</evidence>
<evidence type="ECO:0000259" key="8">
    <source>
        <dbReference type="SMART" id="SM00563"/>
    </source>
</evidence>
<evidence type="ECO:0000256" key="1">
    <source>
        <dbReference type="ARBA" id="ARBA00005189"/>
    </source>
</evidence>
<proteinExistence type="inferred from homology"/>
<dbReference type="PANTHER" id="PTHR10434:SF64">
    <property type="entry name" value="1-ACYL-SN-GLYCEROL-3-PHOSPHATE ACYLTRANSFERASE-RELATED"/>
    <property type="match status" value="1"/>
</dbReference>
<feature type="domain" description="Phospholipid/glycerol acyltransferase" evidence="8">
    <location>
        <begin position="73"/>
        <end position="187"/>
    </location>
</feature>
<keyword evidence="6 7" id="KW-0012">Acyltransferase</keyword>
<evidence type="ECO:0000256" key="3">
    <source>
        <dbReference type="ARBA" id="ARBA00022516"/>
    </source>
</evidence>
<evidence type="ECO:0000256" key="4">
    <source>
        <dbReference type="ARBA" id="ARBA00022679"/>
    </source>
</evidence>
<dbReference type="SUPFAM" id="SSF69593">
    <property type="entry name" value="Glycerol-3-phosphate (1)-acyltransferase"/>
    <property type="match status" value="1"/>
</dbReference>
<keyword evidence="7" id="KW-1208">Phospholipid metabolism</keyword>
<dbReference type="NCBIfam" id="TIGR00530">
    <property type="entry name" value="AGP_acyltrn"/>
    <property type="match status" value="1"/>
</dbReference>
<dbReference type="EC" id="2.3.1.51" evidence="7"/>
<keyword evidence="10" id="KW-1185">Reference proteome</keyword>
<keyword evidence="5 7" id="KW-0443">Lipid metabolism</keyword>
<dbReference type="GO" id="GO:0006654">
    <property type="term" value="P:phosphatidic acid biosynthetic process"/>
    <property type="evidence" value="ECO:0007669"/>
    <property type="project" value="TreeGrafter"/>
</dbReference>
<dbReference type="InParanoid" id="C2L080"/>
<accession>C2L080</accession>
<dbReference type="GO" id="GO:0016020">
    <property type="term" value="C:membrane"/>
    <property type="evidence" value="ECO:0007669"/>
    <property type="project" value="InterPro"/>
</dbReference>
<gene>
    <name evidence="9" type="ORF">HMPREF6123_2149</name>
</gene>
<dbReference type="EMBL" id="ACKX01000204">
    <property type="protein sequence ID" value="EEJ50575.1"/>
    <property type="molecule type" value="Genomic_DNA"/>
</dbReference>
<dbReference type="Proteomes" id="UP000004121">
    <property type="component" value="Unassembled WGS sequence"/>
</dbReference>
<sequence>MEIAMRLIVTFLYFVGAMIYSYPVRLIHHLKYKDKKSEHDANFYSLKKIARKILKLLGVKMDIQGYTIYDEPVVYIGNHRSNFDSLIMIAIMEKPLIFIGKSEIKKFPFIGKWFQDIGCLFLERDDIKKSIEVINQGIQRIENGYSVVIFPEGRRTTEDGVKEFKPGSFKLAFKANARIVPVSFYNSEECYERFHSFHPANVGIRIGEVVDPKALELNTTVQMAKYLHTIISQTYEEQRTHQ</sequence>
<dbReference type="FunCoup" id="C2L080">
    <property type="interactions" value="218"/>
</dbReference>
<comment type="domain">
    <text evidence="7">The HXXXXD motif is essential for acyltransferase activity and may constitute the binding site for the phosphate moiety of the glycerol-3-phosphate.</text>
</comment>
<dbReference type="eggNOG" id="COG0204">
    <property type="taxonomic scope" value="Bacteria"/>
</dbReference>
<evidence type="ECO:0000256" key="6">
    <source>
        <dbReference type="ARBA" id="ARBA00023315"/>
    </source>
</evidence>
<dbReference type="InterPro" id="IPR004552">
    <property type="entry name" value="AGP_acyltrans"/>
</dbReference>
<dbReference type="PANTHER" id="PTHR10434">
    <property type="entry name" value="1-ACYL-SN-GLYCEROL-3-PHOSPHATE ACYLTRANSFERASE"/>
    <property type="match status" value="1"/>
</dbReference>
<protein>
    <recommendedName>
        <fullName evidence="7">1-acyl-sn-glycerol-3-phosphate acyltransferase</fullName>
        <ecNumber evidence="7">2.3.1.51</ecNumber>
    </recommendedName>
</protein>
<dbReference type="GO" id="GO:0003841">
    <property type="term" value="F:1-acylglycerol-3-phosphate O-acyltransferase activity"/>
    <property type="evidence" value="ECO:0007669"/>
    <property type="project" value="UniProtKB-UniRule"/>
</dbReference>